<dbReference type="Pfam" id="PF01757">
    <property type="entry name" value="Acyl_transf_3"/>
    <property type="match status" value="1"/>
</dbReference>
<name>A0A158MAI9_9BORD</name>
<feature type="transmembrane region" description="Helical" evidence="7">
    <location>
        <begin position="153"/>
        <end position="173"/>
    </location>
</feature>
<dbReference type="GO" id="GO:0005886">
    <property type="term" value="C:plasma membrane"/>
    <property type="evidence" value="ECO:0007669"/>
    <property type="project" value="UniProtKB-SubCell"/>
</dbReference>
<evidence type="ECO:0000256" key="4">
    <source>
        <dbReference type="ARBA" id="ARBA00022692"/>
    </source>
</evidence>
<comment type="caution">
    <text evidence="9">The sequence shown here is derived from an EMBL/GenBank/DDBJ whole genome shotgun (WGS) entry which is preliminary data.</text>
</comment>
<feature type="transmembrane region" description="Helical" evidence="7">
    <location>
        <begin position="86"/>
        <end position="106"/>
    </location>
</feature>
<evidence type="ECO:0000256" key="1">
    <source>
        <dbReference type="ARBA" id="ARBA00004651"/>
    </source>
</evidence>
<keyword evidence="5 7" id="KW-1133">Transmembrane helix</keyword>
<feature type="transmembrane region" description="Helical" evidence="7">
    <location>
        <begin position="185"/>
        <end position="201"/>
    </location>
</feature>
<accession>A0A158MAI9</accession>
<keyword evidence="3" id="KW-1003">Cell membrane</keyword>
<keyword evidence="9" id="KW-0808">Transferase</keyword>
<evidence type="ECO:0000256" key="2">
    <source>
        <dbReference type="ARBA" id="ARBA00007400"/>
    </source>
</evidence>
<feature type="transmembrane region" description="Helical" evidence="7">
    <location>
        <begin position="42"/>
        <end position="66"/>
    </location>
</feature>
<keyword evidence="6 7" id="KW-0472">Membrane</keyword>
<dbReference type="RefSeq" id="WP_005012786.1">
    <property type="nucleotide sequence ID" value="NZ_JFZZ01000013.1"/>
</dbReference>
<feature type="domain" description="Acyltransferase 3" evidence="8">
    <location>
        <begin position="6"/>
        <end position="234"/>
    </location>
</feature>
<reference evidence="9 10" key="1">
    <citation type="submission" date="2014-03" db="EMBL/GenBank/DDBJ databases">
        <title>Genome sequence of Bordetella holmseii.</title>
        <authorList>
            <person name="Harvill E."/>
            <person name="Goodfield L.L."/>
            <person name="Ivanov Y."/>
            <person name="Meyer J.A."/>
            <person name="Newth C."/>
            <person name="Cassiday P."/>
            <person name="Tondella M.L."/>
            <person name="Liao P."/>
            <person name="Zimmerman J."/>
            <person name="Meert K."/>
            <person name="Wessel D."/>
            <person name="Berger J."/>
            <person name="Dean J.M."/>
            <person name="Holubkov R."/>
            <person name="Burr J."/>
            <person name="Liu T."/>
            <person name="Brinkac L.M."/>
            <person name="Sanka R."/>
            <person name="Kim M."/>
            <person name="Losada L."/>
        </authorList>
    </citation>
    <scope>NUCLEOTIDE SEQUENCE [LARGE SCALE GENOMIC DNA]</scope>
    <source>
        <strain evidence="9 10">CDC-H585-BH</strain>
    </source>
</reference>
<dbReference type="Proteomes" id="UP000026682">
    <property type="component" value="Unassembled WGS sequence"/>
</dbReference>
<dbReference type="AlphaFoldDB" id="A0A158MAI9"/>
<protein>
    <submittedName>
        <fullName evidence="9">Acyltransferase</fullName>
    </submittedName>
</protein>
<evidence type="ECO:0000256" key="5">
    <source>
        <dbReference type="ARBA" id="ARBA00022989"/>
    </source>
</evidence>
<sequence length="261" mass="29116">MAKNYYWVSFAKALAMLGVVGIHVAGYTAAATGARSVFVGKLAILIATLGLCAVPLFVMISGVLLLDPEKFTTLGDFIKKRLSRIAVPLVFWHIAYYFFIVCYLQWNLSVSQAISNSIDGKLYTALYYFWIILGLSVFTPILIPYVREKNNKILLAALVACCIPVFTTALAPFRPGVTVFVHTPWTWWIPYLGYFLLGWALKDVVLTCRWLIVALCILLVTVFGLYSTWSRVDVSILVSALWPSSYYGLADLLPVISTKSM</sequence>
<comment type="subcellular location">
    <subcellularLocation>
        <location evidence="1">Cell membrane</location>
        <topology evidence="1">Multi-pass membrane protein</topology>
    </subcellularLocation>
</comment>
<evidence type="ECO:0000259" key="8">
    <source>
        <dbReference type="Pfam" id="PF01757"/>
    </source>
</evidence>
<dbReference type="InterPro" id="IPR002656">
    <property type="entry name" value="Acyl_transf_3_dom"/>
</dbReference>
<evidence type="ECO:0000256" key="7">
    <source>
        <dbReference type="SAM" id="Phobius"/>
    </source>
</evidence>
<organism evidence="9 10">
    <name type="scientific">Bordetella holmesii CDC-H585-BH</name>
    <dbReference type="NCBI Taxonomy" id="1331206"/>
    <lineage>
        <taxon>Bacteria</taxon>
        <taxon>Pseudomonadati</taxon>
        <taxon>Pseudomonadota</taxon>
        <taxon>Betaproteobacteria</taxon>
        <taxon>Burkholderiales</taxon>
        <taxon>Alcaligenaceae</taxon>
        <taxon>Bordetella</taxon>
    </lineage>
</organism>
<feature type="transmembrane region" description="Helical" evidence="7">
    <location>
        <begin position="7"/>
        <end position="30"/>
    </location>
</feature>
<feature type="transmembrane region" description="Helical" evidence="7">
    <location>
        <begin position="208"/>
        <end position="229"/>
    </location>
</feature>
<dbReference type="GO" id="GO:0009246">
    <property type="term" value="P:enterobacterial common antigen biosynthetic process"/>
    <property type="evidence" value="ECO:0007669"/>
    <property type="project" value="TreeGrafter"/>
</dbReference>
<evidence type="ECO:0000256" key="3">
    <source>
        <dbReference type="ARBA" id="ARBA00022475"/>
    </source>
</evidence>
<gene>
    <name evidence="9" type="ORF">L497_0503</name>
</gene>
<comment type="similarity">
    <text evidence="2">Belongs to the acyltransferase 3 family.</text>
</comment>
<dbReference type="PANTHER" id="PTHR40074">
    <property type="entry name" value="O-ACETYLTRANSFERASE WECH"/>
    <property type="match status" value="1"/>
</dbReference>
<keyword evidence="4 7" id="KW-0812">Transmembrane</keyword>
<proteinExistence type="inferred from homology"/>
<keyword evidence="9" id="KW-0012">Acyltransferase</keyword>
<dbReference type="GO" id="GO:0016413">
    <property type="term" value="F:O-acetyltransferase activity"/>
    <property type="evidence" value="ECO:0007669"/>
    <property type="project" value="TreeGrafter"/>
</dbReference>
<dbReference type="GeneID" id="93120644"/>
<dbReference type="PATRIC" id="fig|1331206.3.peg.341"/>
<dbReference type="STRING" id="35814.BBB42_05830"/>
<evidence type="ECO:0000313" key="10">
    <source>
        <dbReference type="Proteomes" id="UP000026682"/>
    </source>
</evidence>
<evidence type="ECO:0000256" key="6">
    <source>
        <dbReference type="ARBA" id="ARBA00023136"/>
    </source>
</evidence>
<feature type="transmembrane region" description="Helical" evidence="7">
    <location>
        <begin position="126"/>
        <end position="146"/>
    </location>
</feature>
<evidence type="ECO:0000313" key="9">
    <source>
        <dbReference type="EMBL" id="KAK99104.1"/>
    </source>
</evidence>
<dbReference type="PANTHER" id="PTHR40074:SF2">
    <property type="entry name" value="O-ACETYLTRANSFERASE WECH"/>
    <property type="match status" value="1"/>
</dbReference>
<feature type="transmembrane region" description="Helical" evidence="7">
    <location>
        <begin position="235"/>
        <end position="256"/>
    </location>
</feature>
<dbReference type="EMBL" id="JFZZ01000013">
    <property type="protein sequence ID" value="KAK99104.1"/>
    <property type="molecule type" value="Genomic_DNA"/>
</dbReference>